<reference evidence="4" key="1">
    <citation type="submission" date="2021-02" db="EMBL/GenBank/DDBJ databases">
        <title>The CRISPR/cas machinery reduction and long-range gene transfer in the hot spring cyanobacterium Synechococcus.</title>
        <authorList>
            <person name="Dvorak P."/>
            <person name="Jahodarova E."/>
            <person name="Hasler P."/>
            <person name="Poulickova A."/>
        </authorList>
    </citation>
    <scope>NUCLEOTIDE SEQUENCE</scope>
    <source>
        <strain evidence="4">Rupite</strain>
    </source>
</reference>
<dbReference type="InterPro" id="IPR036322">
    <property type="entry name" value="WD40_repeat_dom_sf"/>
</dbReference>
<feature type="repeat" description="WD" evidence="3">
    <location>
        <begin position="16"/>
        <end position="45"/>
    </location>
</feature>
<organism evidence="4 5">
    <name type="scientific">Thermostichus vulcanus str. 'Rupite'</name>
    <dbReference type="NCBI Taxonomy" id="2813851"/>
    <lineage>
        <taxon>Bacteria</taxon>
        <taxon>Bacillati</taxon>
        <taxon>Cyanobacteriota</taxon>
        <taxon>Cyanophyceae</taxon>
        <taxon>Thermostichales</taxon>
        <taxon>Thermostichaceae</taxon>
        <taxon>Thermostichus</taxon>
    </lineage>
</organism>
<dbReference type="CDD" id="cd00200">
    <property type="entry name" value="WD40"/>
    <property type="match status" value="1"/>
</dbReference>
<dbReference type="PANTHER" id="PTHR22847:SF637">
    <property type="entry name" value="WD REPEAT DOMAIN 5B"/>
    <property type="match status" value="1"/>
</dbReference>
<dbReference type="SMART" id="SM00320">
    <property type="entry name" value="WD40"/>
    <property type="match status" value="7"/>
</dbReference>
<dbReference type="InterPro" id="IPR015943">
    <property type="entry name" value="WD40/YVTN_repeat-like_dom_sf"/>
</dbReference>
<feature type="repeat" description="WD" evidence="3">
    <location>
        <begin position="143"/>
        <end position="184"/>
    </location>
</feature>
<evidence type="ECO:0000256" key="2">
    <source>
        <dbReference type="ARBA" id="ARBA00022737"/>
    </source>
</evidence>
<protein>
    <submittedName>
        <fullName evidence="4">WD40 repeat domain-containing protein</fullName>
    </submittedName>
</protein>
<dbReference type="Proteomes" id="UP000830835">
    <property type="component" value="Unassembled WGS sequence"/>
</dbReference>
<proteinExistence type="predicted"/>
<dbReference type="PROSITE" id="PS50294">
    <property type="entry name" value="WD_REPEATS_REGION"/>
    <property type="match status" value="3"/>
</dbReference>
<dbReference type="InterPro" id="IPR019775">
    <property type="entry name" value="WD40_repeat_CS"/>
</dbReference>
<dbReference type="PRINTS" id="PR00320">
    <property type="entry name" value="GPROTEINBRPT"/>
</dbReference>
<feature type="repeat" description="WD" evidence="3">
    <location>
        <begin position="100"/>
        <end position="142"/>
    </location>
</feature>
<dbReference type="EMBL" id="JAFIRA010000018">
    <property type="protein sequence ID" value="MCJ2542951.1"/>
    <property type="molecule type" value="Genomic_DNA"/>
</dbReference>
<dbReference type="Pfam" id="PF00400">
    <property type="entry name" value="WD40"/>
    <property type="match status" value="5"/>
</dbReference>
<keyword evidence="2" id="KW-0677">Repeat</keyword>
<dbReference type="PANTHER" id="PTHR22847">
    <property type="entry name" value="WD40 REPEAT PROTEIN"/>
    <property type="match status" value="1"/>
</dbReference>
<dbReference type="InterPro" id="IPR001680">
    <property type="entry name" value="WD40_rpt"/>
</dbReference>
<accession>A0ABT0CB25</accession>
<keyword evidence="1 3" id="KW-0853">WD repeat</keyword>
<name>A0ABT0CB25_THEVL</name>
<evidence type="ECO:0000313" key="4">
    <source>
        <dbReference type="EMBL" id="MCJ2542951.1"/>
    </source>
</evidence>
<dbReference type="InterPro" id="IPR020472">
    <property type="entry name" value="WD40_PAC1"/>
</dbReference>
<evidence type="ECO:0000256" key="3">
    <source>
        <dbReference type="PROSITE-ProRule" id="PRU00221"/>
    </source>
</evidence>
<keyword evidence="5" id="KW-1185">Reference proteome</keyword>
<feature type="repeat" description="WD" evidence="3">
    <location>
        <begin position="275"/>
        <end position="302"/>
    </location>
</feature>
<evidence type="ECO:0000313" key="5">
    <source>
        <dbReference type="Proteomes" id="UP000830835"/>
    </source>
</evidence>
<comment type="caution">
    <text evidence="4">The sequence shown here is derived from an EMBL/GenBank/DDBJ whole genome shotgun (WGS) entry which is preliminary data.</text>
</comment>
<gene>
    <name evidence="4" type="ORF">JX360_08540</name>
</gene>
<dbReference type="RefSeq" id="WP_244350233.1">
    <property type="nucleotide sequence ID" value="NZ_JAFIRA010000018.1"/>
</dbReference>
<dbReference type="Gene3D" id="2.130.10.10">
    <property type="entry name" value="YVTN repeat-like/Quinoprotein amine dehydrogenase"/>
    <property type="match status" value="2"/>
</dbReference>
<dbReference type="SUPFAM" id="SSF50978">
    <property type="entry name" value="WD40 repeat-like"/>
    <property type="match status" value="1"/>
</dbReference>
<sequence>MTSYPLAWNPIQTQTLLGHSGAISVLTVAGELLISGSTDRTVRIWHWGSGELRHCLRGHGGPIRGLGLTRWQGRELLVSGCRFGEICFWDPHTGEGVGQLETGLESIQALVVSSDGSRLVVAGGSDGVLQVWDLQSQQPYLQLHGHADRIHSLYLSQGGAFLASVSDDETVWVWDLVAGEGIRRIPSIGPLNAVALTPDGRQLAGGGVDYALKRWDPLTGKLLGVHPEHDNWIRAVAIDPTGRWLATGGDDYSIWLHYLPHCAPVRVYRDPVACISALTFSCDGRTLISGNRSGGIRLWSVN</sequence>
<dbReference type="PROSITE" id="PS00678">
    <property type="entry name" value="WD_REPEATS_1"/>
    <property type="match status" value="2"/>
</dbReference>
<dbReference type="PROSITE" id="PS50082">
    <property type="entry name" value="WD_REPEATS_2"/>
    <property type="match status" value="4"/>
</dbReference>
<evidence type="ECO:0000256" key="1">
    <source>
        <dbReference type="ARBA" id="ARBA00022574"/>
    </source>
</evidence>